<dbReference type="EMBL" id="QWFX01000006">
    <property type="protein sequence ID" value="RIJ30299.1"/>
    <property type="molecule type" value="Genomic_DNA"/>
</dbReference>
<evidence type="ECO:0000313" key="1">
    <source>
        <dbReference type="EMBL" id="RIJ30299.1"/>
    </source>
</evidence>
<dbReference type="OrthoDB" id="7875473at2"/>
<organism evidence="1 2">
    <name type="scientific">Henriciella mobilis</name>
    <dbReference type="NCBI Taxonomy" id="2305467"/>
    <lineage>
        <taxon>Bacteria</taxon>
        <taxon>Pseudomonadati</taxon>
        <taxon>Pseudomonadota</taxon>
        <taxon>Alphaproteobacteria</taxon>
        <taxon>Hyphomonadales</taxon>
        <taxon>Hyphomonadaceae</taxon>
        <taxon>Henriciella</taxon>
    </lineage>
</organism>
<evidence type="ECO:0000313" key="2">
    <source>
        <dbReference type="Proteomes" id="UP000266385"/>
    </source>
</evidence>
<keyword evidence="2" id="KW-1185">Reference proteome</keyword>
<comment type="caution">
    <text evidence="1">The sequence shown here is derived from an EMBL/GenBank/DDBJ whole genome shotgun (WGS) entry which is preliminary data.</text>
</comment>
<protein>
    <submittedName>
        <fullName evidence="1">Uncharacterized protein</fullName>
    </submittedName>
</protein>
<dbReference type="Proteomes" id="UP000266385">
    <property type="component" value="Unassembled WGS sequence"/>
</dbReference>
<sequence length="165" mass="17966">MQVTNTSSIVASIAAQPNQPVHTAGISEQDFGKAATGKFGEILENYDLQNITPRDIDKLADQLTEAGYPFIMDMMLLRARGAEFQSHMPDFGGVPASPDEPVNLIRSVETSIEASRRHGDPTEAAQHLLDFLIKLDEAPDLILAQQGPSSVHESMYRQFVEASAA</sequence>
<accession>A0A399RKK7</accession>
<dbReference type="RefSeq" id="WP_119375619.1">
    <property type="nucleotide sequence ID" value="NZ_QWFX01000006.1"/>
</dbReference>
<reference evidence="1 2" key="1">
    <citation type="submission" date="2018-08" db="EMBL/GenBank/DDBJ databases">
        <title>Henriciella mobilis sp. nov., isolated from seawater.</title>
        <authorList>
            <person name="Cheng H."/>
            <person name="Wu Y.-H."/>
            <person name="Xu X.-W."/>
            <person name="Guo L.-L."/>
        </authorList>
    </citation>
    <scope>NUCLEOTIDE SEQUENCE [LARGE SCALE GENOMIC DNA]</scope>
    <source>
        <strain evidence="1 2">JN25</strain>
    </source>
</reference>
<proteinExistence type="predicted"/>
<dbReference type="AlphaFoldDB" id="A0A399RKK7"/>
<name>A0A399RKK7_9PROT</name>
<gene>
    <name evidence="1" type="ORF">D1223_06550</name>
</gene>